<dbReference type="SUPFAM" id="SSF54197">
    <property type="entry name" value="HIT-like"/>
    <property type="match status" value="1"/>
</dbReference>
<evidence type="ECO:0000313" key="2">
    <source>
        <dbReference type="EMBL" id="CAA9543378.1"/>
    </source>
</evidence>
<protein>
    <recommendedName>
        <fullName evidence="1">HIT domain-containing protein</fullName>
    </recommendedName>
</protein>
<dbReference type="InterPro" id="IPR036265">
    <property type="entry name" value="HIT-like_sf"/>
</dbReference>
<organism evidence="2">
    <name type="scientific">uncultured Thermomicrobiales bacterium</name>
    <dbReference type="NCBI Taxonomy" id="1645740"/>
    <lineage>
        <taxon>Bacteria</taxon>
        <taxon>Pseudomonadati</taxon>
        <taxon>Thermomicrobiota</taxon>
        <taxon>Thermomicrobia</taxon>
        <taxon>Thermomicrobiales</taxon>
        <taxon>environmental samples</taxon>
    </lineage>
</organism>
<evidence type="ECO:0000259" key="1">
    <source>
        <dbReference type="Pfam" id="PF01230"/>
    </source>
</evidence>
<dbReference type="EMBL" id="CADCWH010000048">
    <property type="protein sequence ID" value="CAA9543378.1"/>
    <property type="molecule type" value="Genomic_DNA"/>
</dbReference>
<sequence>MAGVAVRWILVHATWDLPSHRVALMPEVIAFHHLRSSYPIHLLIVPRRVFAGPGTMAGVDVPDLAALFPVAAGLVPVPHAGRDVVAPMINGGDSQDVAEVHAHPIVGTSMAR</sequence>
<dbReference type="AlphaFoldDB" id="A0A6J4UBQ8"/>
<dbReference type="InterPro" id="IPR011146">
    <property type="entry name" value="HIT-like"/>
</dbReference>
<proteinExistence type="predicted"/>
<reference evidence="2" key="1">
    <citation type="submission" date="2020-02" db="EMBL/GenBank/DDBJ databases">
        <authorList>
            <person name="Meier V. D."/>
        </authorList>
    </citation>
    <scope>NUCLEOTIDE SEQUENCE</scope>
    <source>
        <strain evidence="2">AVDCRST_MAG70</strain>
    </source>
</reference>
<feature type="domain" description="HIT" evidence="1">
    <location>
        <begin position="18"/>
        <end position="107"/>
    </location>
</feature>
<accession>A0A6J4UBQ8</accession>
<gene>
    <name evidence="2" type="ORF">AVDCRST_MAG70-301</name>
</gene>
<dbReference type="Gene3D" id="3.30.428.10">
    <property type="entry name" value="HIT-like"/>
    <property type="match status" value="1"/>
</dbReference>
<dbReference type="Pfam" id="PF01230">
    <property type="entry name" value="HIT"/>
    <property type="match status" value="1"/>
</dbReference>
<name>A0A6J4UBQ8_9BACT</name>
<dbReference type="GO" id="GO:0003824">
    <property type="term" value="F:catalytic activity"/>
    <property type="evidence" value="ECO:0007669"/>
    <property type="project" value="InterPro"/>
</dbReference>